<feature type="region of interest" description="Disordered" evidence="1">
    <location>
        <begin position="37"/>
        <end position="87"/>
    </location>
</feature>
<protein>
    <submittedName>
        <fullName evidence="2">Uncharacterized protein</fullName>
    </submittedName>
</protein>
<feature type="compositionally biased region" description="Polar residues" evidence="1">
    <location>
        <begin position="75"/>
        <end position="86"/>
    </location>
</feature>
<feature type="compositionally biased region" description="Pro residues" evidence="1">
    <location>
        <begin position="46"/>
        <end position="69"/>
    </location>
</feature>
<gene>
    <name evidence="2" type="ORF">F2Q69_00014275</name>
</gene>
<reference evidence="2" key="1">
    <citation type="submission" date="2019-12" db="EMBL/GenBank/DDBJ databases">
        <title>Genome sequencing and annotation of Brassica cretica.</title>
        <authorList>
            <person name="Studholme D.J."/>
            <person name="Sarris P."/>
        </authorList>
    </citation>
    <scope>NUCLEOTIDE SEQUENCE</scope>
    <source>
        <strain evidence="2">PFS-109/04</strain>
        <tissue evidence="2">Leaf</tissue>
    </source>
</reference>
<dbReference type="Proteomes" id="UP000712600">
    <property type="component" value="Unassembled WGS sequence"/>
</dbReference>
<name>A0A8S9QWW5_BRACR</name>
<evidence type="ECO:0000256" key="1">
    <source>
        <dbReference type="SAM" id="MobiDB-lite"/>
    </source>
</evidence>
<proteinExistence type="predicted"/>
<organism evidence="2 3">
    <name type="scientific">Brassica cretica</name>
    <name type="common">Mustard</name>
    <dbReference type="NCBI Taxonomy" id="69181"/>
    <lineage>
        <taxon>Eukaryota</taxon>
        <taxon>Viridiplantae</taxon>
        <taxon>Streptophyta</taxon>
        <taxon>Embryophyta</taxon>
        <taxon>Tracheophyta</taxon>
        <taxon>Spermatophyta</taxon>
        <taxon>Magnoliopsida</taxon>
        <taxon>eudicotyledons</taxon>
        <taxon>Gunneridae</taxon>
        <taxon>Pentapetalae</taxon>
        <taxon>rosids</taxon>
        <taxon>malvids</taxon>
        <taxon>Brassicales</taxon>
        <taxon>Brassicaceae</taxon>
        <taxon>Brassiceae</taxon>
        <taxon>Brassica</taxon>
    </lineage>
</organism>
<dbReference type="EMBL" id="QGKX02000996">
    <property type="protein sequence ID" value="KAF3553715.1"/>
    <property type="molecule type" value="Genomic_DNA"/>
</dbReference>
<evidence type="ECO:0000313" key="3">
    <source>
        <dbReference type="Proteomes" id="UP000712600"/>
    </source>
</evidence>
<evidence type="ECO:0000313" key="2">
    <source>
        <dbReference type="EMBL" id="KAF3553715.1"/>
    </source>
</evidence>
<comment type="caution">
    <text evidence="2">The sequence shown here is derived from an EMBL/GenBank/DDBJ whole genome shotgun (WGS) entry which is preliminary data.</text>
</comment>
<accession>A0A8S9QWW5</accession>
<dbReference type="AlphaFoldDB" id="A0A8S9QWW5"/>
<sequence length="146" mass="15967">MRSLHTNLSAEVKANNESINTRFDILEAMMFNSFSPHQAAGKAPMDPGPSHPPTPNNFTPFQPPDPPDLPDGYATNRTTPHNNALSSPIAGRFSELYNDPLAEIVALKLGSDSVVEFLDKSCKDRLASRVFPHPHTLQTTQSSLQS</sequence>